<dbReference type="EnsemblMetazoa" id="CLYHEMT012376.1">
    <property type="protein sequence ID" value="CLYHEMP012376.1"/>
    <property type="gene ID" value="CLYHEMG012376"/>
</dbReference>
<organism evidence="1 2">
    <name type="scientific">Clytia hemisphaerica</name>
    <dbReference type="NCBI Taxonomy" id="252671"/>
    <lineage>
        <taxon>Eukaryota</taxon>
        <taxon>Metazoa</taxon>
        <taxon>Cnidaria</taxon>
        <taxon>Hydrozoa</taxon>
        <taxon>Hydroidolina</taxon>
        <taxon>Leptothecata</taxon>
        <taxon>Obeliida</taxon>
        <taxon>Clytiidae</taxon>
        <taxon>Clytia</taxon>
    </lineage>
</organism>
<keyword evidence="2" id="KW-1185">Reference proteome</keyword>
<dbReference type="AlphaFoldDB" id="A0A7M5VFA1"/>
<protein>
    <submittedName>
        <fullName evidence="1">Uncharacterized protein</fullName>
    </submittedName>
</protein>
<dbReference type="Proteomes" id="UP000594262">
    <property type="component" value="Unplaced"/>
</dbReference>
<evidence type="ECO:0000313" key="1">
    <source>
        <dbReference type="EnsemblMetazoa" id="CLYHEMP012376.1"/>
    </source>
</evidence>
<name>A0A7M5VFA1_9CNID</name>
<evidence type="ECO:0000313" key="2">
    <source>
        <dbReference type="Proteomes" id="UP000594262"/>
    </source>
</evidence>
<accession>A0A7M5VFA1</accession>
<proteinExistence type="predicted"/>
<sequence>MENNKGNADNTYGLSLFFKQEVGFKAIHCTIIRILDNTEGTTSQYEIRPDYIGAEKIEKNISMEFISTNYLNMGHDYTLDCMLNVNWCSLDVNDGQAKVRSGDFKSTEWTSVSGRSRTGKWLNYKLKINMEDIA</sequence>
<reference evidence="1" key="1">
    <citation type="submission" date="2021-01" db="UniProtKB">
        <authorList>
            <consortium name="EnsemblMetazoa"/>
        </authorList>
    </citation>
    <scope>IDENTIFICATION</scope>
</reference>